<evidence type="ECO:0000256" key="1">
    <source>
        <dbReference type="SAM" id="Phobius"/>
    </source>
</evidence>
<keyword evidence="1" id="KW-0472">Membrane</keyword>
<organism evidence="2">
    <name type="scientific">marine metagenome</name>
    <dbReference type="NCBI Taxonomy" id="408172"/>
    <lineage>
        <taxon>unclassified sequences</taxon>
        <taxon>metagenomes</taxon>
        <taxon>ecological metagenomes</taxon>
    </lineage>
</organism>
<keyword evidence="1" id="KW-0812">Transmembrane</keyword>
<sequence length="232" mass="25334">MQNGLARNWLRSADGLGEGIRLRFLATVSSGIARGLSLIFSLLICYVAGIALVDENTVRTAAIGFGVLIVLLSEPLAAHNPEASNVKKALCWTIDAFLLFGFLFVIYWFLITSERLWDGVFEFQTIDIATGYFGLMVMLELTRRTFGIPLALVAILFLGYALFGHSLPWFFQHAGIDLVEIIRTTWHSFDGVFGRPTGIVAGVVLIFVVFGAVLEETGAGAILLRVAMTVTA</sequence>
<evidence type="ECO:0000313" key="2">
    <source>
        <dbReference type="EMBL" id="SVD88854.1"/>
    </source>
</evidence>
<feature type="transmembrane region" description="Helical" evidence="1">
    <location>
        <begin position="89"/>
        <end position="111"/>
    </location>
</feature>
<feature type="transmembrane region" description="Helical" evidence="1">
    <location>
        <begin position="58"/>
        <end position="77"/>
    </location>
</feature>
<accession>A0A382Z002</accession>
<dbReference type="PANTHER" id="PTHR43849">
    <property type="entry name" value="BLL3936 PROTEIN"/>
    <property type="match status" value="1"/>
</dbReference>
<dbReference type="AlphaFoldDB" id="A0A382Z002"/>
<evidence type="ECO:0008006" key="3">
    <source>
        <dbReference type="Google" id="ProtNLM"/>
    </source>
</evidence>
<feature type="non-terminal residue" evidence="2">
    <location>
        <position position="232"/>
    </location>
</feature>
<gene>
    <name evidence="2" type="ORF">METZ01_LOCUS441708</name>
</gene>
<reference evidence="2" key="1">
    <citation type="submission" date="2018-05" db="EMBL/GenBank/DDBJ databases">
        <authorList>
            <person name="Lanie J.A."/>
            <person name="Ng W.-L."/>
            <person name="Kazmierczak K.M."/>
            <person name="Andrzejewski T.M."/>
            <person name="Davidsen T.M."/>
            <person name="Wayne K.J."/>
            <person name="Tettelin H."/>
            <person name="Glass J.I."/>
            <person name="Rusch D."/>
            <person name="Podicherti R."/>
            <person name="Tsui H.-C.T."/>
            <person name="Winkler M.E."/>
        </authorList>
    </citation>
    <scope>NUCLEOTIDE SEQUENCE</scope>
</reference>
<name>A0A382Z002_9ZZZZ</name>
<keyword evidence="1" id="KW-1133">Transmembrane helix</keyword>
<dbReference type="EMBL" id="UINC01179926">
    <property type="protein sequence ID" value="SVD88854.1"/>
    <property type="molecule type" value="Genomic_DNA"/>
</dbReference>
<dbReference type="PANTHER" id="PTHR43849:SF2">
    <property type="entry name" value="BLL3936 PROTEIN"/>
    <property type="match status" value="1"/>
</dbReference>
<feature type="transmembrane region" description="Helical" evidence="1">
    <location>
        <begin position="146"/>
        <end position="163"/>
    </location>
</feature>
<feature type="transmembrane region" description="Helical" evidence="1">
    <location>
        <begin position="199"/>
        <end position="224"/>
    </location>
</feature>
<protein>
    <recommendedName>
        <fullName evidence="3">TRAP C4-dicarboxylate transport system permease DctM subunit domain-containing protein</fullName>
    </recommendedName>
</protein>
<feature type="transmembrane region" description="Helical" evidence="1">
    <location>
        <begin position="31"/>
        <end position="52"/>
    </location>
</feature>
<proteinExistence type="predicted"/>